<organism evidence="2 3">
    <name type="scientific">Rhizobium alvei</name>
    <dbReference type="NCBI Taxonomy" id="1132659"/>
    <lineage>
        <taxon>Bacteria</taxon>
        <taxon>Pseudomonadati</taxon>
        <taxon>Pseudomonadota</taxon>
        <taxon>Alphaproteobacteria</taxon>
        <taxon>Hyphomicrobiales</taxon>
        <taxon>Rhizobiaceae</taxon>
        <taxon>Rhizobium/Agrobacterium group</taxon>
        <taxon>Rhizobium</taxon>
    </lineage>
</organism>
<evidence type="ECO:0000259" key="1">
    <source>
        <dbReference type="Pfam" id="PF00182"/>
    </source>
</evidence>
<dbReference type="SUPFAM" id="SSF53955">
    <property type="entry name" value="Lysozyme-like"/>
    <property type="match status" value="1"/>
</dbReference>
<keyword evidence="3" id="KW-1185">Reference proteome</keyword>
<keyword evidence="2" id="KW-0378">Hydrolase</keyword>
<dbReference type="InterPro" id="IPR023346">
    <property type="entry name" value="Lysozyme-like_dom_sf"/>
</dbReference>
<gene>
    <name evidence="2" type="ORF">Q4481_24360</name>
</gene>
<reference evidence="2" key="2">
    <citation type="submission" date="2023-07" db="EMBL/GenBank/DDBJ databases">
        <authorList>
            <person name="Shen H."/>
        </authorList>
    </citation>
    <scope>NUCLEOTIDE SEQUENCE</scope>
    <source>
        <strain evidence="2">TNR-22</strain>
    </source>
</reference>
<dbReference type="GO" id="GO:0016787">
    <property type="term" value="F:hydrolase activity"/>
    <property type="evidence" value="ECO:0007669"/>
    <property type="project" value="UniProtKB-KW"/>
</dbReference>
<dbReference type="EMBL" id="JAUOZU010000029">
    <property type="protein sequence ID" value="MDO6967101.1"/>
    <property type="molecule type" value="Genomic_DNA"/>
</dbReference>
<dbReference type="InterPro" id="IPR000726">
    <property type="entry name" value="Glyco_hydro_19_cat"/>
</dbReference>
<accession>A0ABT8YU76</accession>
<sequence>MNRQIFYARIRETVAGGRLLAAQVTGIEAILDQWDAVEPKGDLRQLAYMLATAWHETAATMQPVRETLARSDDAAIAILRKAYRAGKLPHVKKPYWERDRDGKSWLGRGLVQLTHKRNYLRLGRAIGLDLIAEPALAMDRAVAVKILFAGMAEGLFTGRKLSDHFNAVRSDWTGARRIITGPESMERVADLGRAFHEALVAATAT</sequence>
<name>A0ABT8YU76_9HYPH</name>
<dbReference type="RefSeq" id="WP_304379031.1">
    <property type="nucleotide sequence ID" value="NZ_JAUOZU010000029.1"/>
</dbReference>
<dbReference type="Gene3D" id="1.10.530.10">
    <property type="match status" value="1"/>
</dbReference>
<proteinExistence type="predicted"/>
<reference evidence="2" key="1">
    <citation type="journal article" date="2015" name="Int. J. Syst. Evol. Microbiol.">
        <title>Rhizobium alvei sp. nov., isolated from a freshwater river.</title>
        <authorList>
            <person name="Sheu S.Y."/>
            <person name="Huang H.W."/>
            <person name="Young C.C."/>
            <person name="Chen W.M."/>
        </authorList>
    </citation>
    <scope>NUCLEOTIDE SEQUENCE</scope>
    <source>
        <strain evidence="2">TNR-22</strain>
    </source>
</reference>
<evidence type="ECO:0000313" key="2">
    <source>
        <dbReference type="EMBL" id="MDO6967101.1"/>
    </source>
</evidence>
<evidence type="ECO:0000313" key="3">
    <source>
        <dbReference type="Proteomes" id="UP001174932"/>
    </source>
</evidence>
<feature type="domain" description="Glycoside hydrolase family 19 catalytic" evidence="1">
    <location>
        <begin position="100"/>
        <end position="145"/>
    </location>
</feature>
<protein>
    <submittedName>
        <fullName evidence="2">Glycoside hydrolase family 19 protein</fullName>
    </submittedName>
</protein>
<dbReference type="Proteomes" id="UP001174932">
    <property type="component" value="Unassembled WGS sequence"/>
</dbReference>
<comment type="caution">
    <text evidence="2">The sequence shown here is derived from an EMBL/GenBank/DDBJ whole genome shotgun (WGS) entry which is preliminary data.</text>
</comment>
<dbReference type="Pfam" id="PF00182">
    <property type="entry name" value="Glyco_hydro_19"/>
    <property type="match status" value="1"/>
</dbReference>